<feature type="compositionally biased region" description="Basic and acidic residues" evidence="1">
    <location>
        <begin position="208"/>
        <end position="217"/>
    </location>
</feature>
<reference evidence="3" key="1">
    <citation type="submission" date="2020-01" db="EMBL/GenBank/DDBJ databases">
        <authorList>
            <consortium name="DOE Joint Genome Institute"/>
            <person name="Haridas S."/>
            <person name="Albert R."/>
            <person name="Binder M."/>
            <person name="Bloem J."/>
            <person name="Labutti K."/>
            <person name="Salamov A."/>
            <person name="Andreopoulos B."/>
            <person name="Baker S.E."/>
            <person name="Barry K."/>
            <person name="Bills G."/>
            <person name="Bluhm B.H."/>
            <person name="Cannon C."/>
            <person name="Castanera R."/>
            <person name="Culley D.E."/>
            <person name="Daum C."/>
            <person name="Ezra D."/>
            <person name="Gonzalez J.B."/>
            <person name="Henrissat B."/>
            <person name="Kuo A."/>
            <person name="Liang C."/>
            <person name="Lipzen A."/>
            <person name="Lutzoni F."/>
            <person name="Magnuson J."/>
            <person name="Mondo S."/>
            <person name="Nolan M."/>
            <person name="Ohm R."/>
            <person name="Pangilinan J."/>
            <person name="Park H.-J."/>
            <person name="Ramirez L."/>
            <person name="Alfaro M."/>
            <person name="Sun H."/>
            <person name="Tritt A."/>
            <person name="Yoshinaga Y."/>
            <person name="Zwiers L.-H."/>
            <person name="Turgeon B.G."/>
            <person name="Goodwin S.B."/>
            <person name="Spatafora J.W."/>
            <person name="Crous P.W."/>
            <person name="Grigoriev I.V."/>
        </authorList>
    </citation>
    <scope>NUCLEOTIDE SEQUENCE</scope>
    <source>
        <strain evidence="3">CBS 342.82</strain>
    </source>
</reference>
<feature type="compositionally biased region" description="Pro residues" evidence="1">
    <location>
        <begin position="38"/>
        <end position="49"/>
    </location>
</feature>
<protein>
    <submittedName>
        <fullName evidence="3">Uncharacterized protein</fullName>
    </submittedName>
</protein>
<dbReference type="OrthoDB" id="3946689at2759"/>
<proteinExistence type="predicted"/>
<feature type="compositionally biased region" description="Low complexity" evidence="1">
    <location>
        <begin position="228"/>
        <end position="242"/>
    </location>
</feature>
<feature type="compositionally biased region" description="Polar residues" evidence="1">
    <location>
        <begin position="52"/>
        <end position="77"/>
    </location>
</feature>
<name>A0A6J3M5I4_9PEZI</name>
<feature type="region of interest" description="Disordered" evidence="1">
    <location>
        <begin position="1"/>
        <end position="252"/>
    </location>
</feature>
<accession>A0A6J3M5I4</accession>
<feature type="compositionally biased region" description="Basic residues" evidence="1">
    <location>
        <begin position="181"/>
        <end position="202"/>
    </location>
</feature>
<reference evidence="3" key="3">
    <citation type="submission" date="2025-08" db="UniProtKB">
        <authorList>
            <consortium name="RefSeq"/>
        </authorList>
    </citation>
    <scope>IDENTIFICATION</scope>
    <source>
        <strain evidence="3">CBS 342.82</strain>
    </source>
</reference>
<feature type="compositionally biased region" description="Low complexity" evidence="1">
    <location>
        <begin position="292"/>
        <end position="302"/>
    </location>
</feature>
<organism evidence="3">
    <name type="scientific">Dissoconium aciculare CBS 342.82</name>
    <dbReference type="NCBI Taxonomy" id="1314786"/>
    <lineage>
        <taxon>Eukaryota</taxon>
        <taxon>Fungi</taxon>
        <taxon>Dikarya</taxon>
        <taxon>Ascomycota</taxon>
        <taxon>Pezizomycotina</taxon>
        <taxon>Dothideomycetes</taxon>
        <taxon>Dothideomycetidae</taxon>
        <taxon>Mycosphaerellales</taxon>
        <taxon>Dissoconiaceae</taxon>
        <taxon>Dissoconium</taxon>
    </lineage>
</organism>
<feature type="region of interest" description="Disordered" evidence="1">
    <location>
        <begin position="291"/>
        <end position="337"/>
    </location>
</feature>
<evidence type="ECO:0000313" key="2">
    <source>
        <dbReference type="Proteomes" id="UP000504637"/>
    </source>
</evidence>
<evidence type="ECO:0000256" key="1">
    <source>
        <dbReference type="SAM" id="MobiDB-lite"/>
    </source>
</evidence>
<feature type="compositionally biased region" description="Basic and acidic residues" evidence="1">
    <location>
        <begin position="325"/>
        <end position="337"/>
    </location>
</feature>
<keyword evidence="2" id="KW-1185">Reference proteome</keyword>
<feature type="compositionally biased region" description="Low complexity" evidence="1">
    <location>
        <begin position="24"/>
        <end position="35"/>
    </location>
</feature>
<dbReference type="RefSeq" id="XP_033460346.1">
    <property type="nucleotide sequence ID" value="XM_033604614.1"/>
</dbReference>
<dbReference type="GeneID" id="54362414"/>
<gene>
    <name evidence="3" type="ORF">K489DRAFT_379294</name>
</gene>
<evidence type="ECO:0000313" key="3">
    <source>
        <dbReference type="RefSeq" id="XP_033460346.1"/>
    </source>
</evidence>
<reference evidence="3" key="2">
    <citation type="submission" date="2020-04" db="EMBL/GenBank/DDBJ databases">
        <authorList>
            <consortium name="NCBI Genome Project"/>
        </authorList>
    </citation>
    <scope>NUCLEOTIDE SEQUENCE</scope>
    <source>
        <strain evidence="3">CBS 342.82</strain>
    </source>
</reference>
<feature type="compositionally biased region" description="Polar residues" evidence="1">
    <location>
        <begin position="91"/>
        <end position="101"/>
    </location>
</feature>
<sequence length="337" mass="36618">MAAAEYYSPGGLGAPSQPSPRHSPQPAAAHPSQQHLNPPYPISDAPPPYEEISSSHASVPRPTSSQNQYRPSSTSQYPDDKPPAPPVGRPQNGSPSLNVYANPQLRPSRESLAYSSAPYAQQPPPPTSQPAKTGHLRPDYNPNSAAAVDAAGRRPTSTPPKLHGILKNKHDASPYYEPSRSRSRSSSRDRHRRRRHHSRHHSNTNVNDGHKRYDSHQSDYAPPMPPRSSTQSYSSQPQQQQQKKGNSVKTFLGAGGGALIGDCIFPGLGTIGGAILGGLGGHEYGKRNKEIASAAASSSSSSRGLNEGRDRGNPRPRAYSNDDDYYYHEERRRGRKH</sequence>
<dbReference type="Proteomes" id="UP000504637">
    <property type="component" value="Unplaced"/>
</dbReference>
<dbReference type="AlphaFoldDB" id="A0A6J3M5I4"/>